<keyword evidence="2" id="KW-0812">Transmembrane</keyword>
<evidence type="ECO:0000256" key="2">
    <source>
        <dbReference type="RuleBase" id="RU362097"/>
    </source>
</evidence>
<dbReference type="PANTHER" id="PTHR30203">
    <property type="entry name" value="OUTER MEMBRANE CATION EFFLUX PROTEIN"/>
    <property type="match status" value="1"/>
</dbReference>
<organism evidence="3 4">
    <name type="scientific">Paraburkholderia caballeronis</name>
    <dbReference type="NCBI Taxonomy" id="416943"/>
    <lineage>
        <taxon>Bacteria</taxon>
        <taxon>Pseudomonadati</taxon>
        <taxon>Pseudomonadota</taxon>
        <taxon>Betaproteobacteria</taxon>
        <taxon>Burkholderiales</taxon>
        <taxon>Burkholderiaceae</taxon>
        <taxon>Paraburkholderia</taxon>
    </lineage>
</organism>
<evidence type="ECO:0000256" key="1">
    <source>
        <dbReference type="ARBA" id="ARBA00007613"/>
    </source>
</evidence>
<name>A0A1H7FDT4_9BURK</name>
<keyword evidence="2 3" id="KW-0449">Lipoprotein</keyword>
<dbReference type="Gene3D" id="1.20.1600.10">
    <property type="entry name" value="Outer membrane efflux proteins (OEP)"/>
    <property type="match status" value="1"/>
</dbReference>
<dbReference type="NCBIfam" id="TIGR01845">
    <property type="entry name" value="outer_NodT"/>
    <property type="match status" value="1"/>
</dbReference>
<comment type="similarity">
    <text evidence="1 2">Belongs to the outer membrane factor (OMF) (TC 1.B.17) family.</text>
</comment>
<accession>A0A1H7FDT4</accession>
<dbReference type="EMBL" id="FOAJ01000001">
    <property type="protein sequence ID" value="SEK24246.1"/>
    <property type="molecule type" value="Genomic_DNA"/>
</dbReference>
<keyword evidence="2" id="KW-1134">Transmembrane beta strand</keyword>
<dbReference type="AlphaFoldDB" id="A0A1H7FDT4"/>
<dbReference type="GO" id="GO:0005886">
    <property type="term" value="C:plasma membrane"/>
    <property type="evidence" value="ECO:0007669"/>
    <property type="project" value="UniProtKB-SubCell"/>
</dbReference>
<dbReference type="PANTHER" id="PTHR30203:SF33">
    <property type="entry name" value="BLR4455 PROTEIN"/>
    <property type="match status" value="1"/>
</dbReference>
<gene>
    <name evidence="3" type="ORF">SAMN05192542_101291</name>
</gene>
<dbReference type="RefSeq" id="WP_090552526.1">
    <property type="nucleotide sequence ID" value="NZ_FNSR01000003.1"/>
</dbReference>
<reference evidence="4" key="1">
    <citation type="submission" date="2016-10" db="EMBL/GenBank/DDBJ databases">
        <authorList>
            <person name="Varghese N."/>
            <person name="Submissions S."/>
        </authorList>
    </citation>
    <scope>NUCLEOTIDE SEQUENCE [LARGE SCALE GENOMIC DNA]</scope>
    <source>
        <strain evidence="4">LMG 26416</strain>
    </source>
</reference>
<dbReference type="SUPFAM" id="SSF56954">
    <property type="entry name" value="Outer membrane efflux proteins (OEP)"/>
    <property type="match status" value="1"/>
</dbReference>
<dbReference type="OrthoDB" id="9770517at2"/>
<dbReference type="Gene3D" id="2.20.200.10">
    <property type="entry name" value="Outer membrane efflux proteins (OEP)"/>
    <property type="match status" value="1"/>
</dbReference>
<dbReference type="STRING" id="416943.SAMN05445871_5972"/>
<dbReference type="PROSITE" id="PS51257">
    <property type="entry name" value="PROKAR_LIPOPROTEIN"/>
    <property type="match status" value="1"/>
</dbReference>
<evidence type="ECO:0000313" key="3">
    <source>
        <dbReference type="EMBL" id="SEK24246.1"/>
    </source>
</evidence>
<protein>
    <submittedName>
        <fullName evidence="3">Efflux transporter, outer membrane factor (OMF) lipoprotein, NodT family</fullName>
    </submittedName>
</protein>
<dbReference type="Proteomes" id="UP000199120">
    <property type="component" value="Unassembled WGS sequence"/>
</dbReference>
<keyword evidence="2" id="KW-0472">Membrane</keyword>
<dbReference type="InterPro" id="IPR010131">
    <property type="entry name" value="MdtP/NodT-like"/>
</dbReference>
<dbReference type="Pfam" id="PF02321">
    <property type="entry name" value="OEP"/>
    <property type="match status" value="2"/>
</dbReference>
<dbReference type="GO" id="GO:0015562">
    <property type="term" value="F:efflux transmembrane transporter activity"/>
    <property type="evidence" value="ECO:0007669"/>
    <property type="project" value="InterPro"/>
</dbReference>
<keyword evidence="4" id="KW-1185">Reference proteome</keyword>
<dbReference type="InterPro" id="IPR003423">
    <property type="entry name" value="OMP_efflux"/>
</dbReference>
<keyword evidence="2" id="KW-0564">Palmitate</keyword>
<sequence length="462" mass="48156">MKNWTVGFAILALSACSVTPPEGRAVPTPATWQYAGADRHGAPVRADWWTAFGNDELDRLMETAARDSFDVAAAVARVRQARAAARIAGAPLLPTVAGFADASRQGGLLVSDTELEGTSFDIGLAASYELDFWGRNRALRRAAGASLEASAFDRDTVALTVGADVADAWLQTAAFRQRTDIAAQNLATAQAILNTVESRFRAGAATSLELAQQRATVAAQRGALSAQRQQANASLVTLAALLGQPVAALHLATASLDAMQVPDVDAGVPSAVLVQRPDLARAEAQLAAADANIAAARAAMLPGVTLTATAGFGNDRIHTLFDNSLYSVAAGLTAPIFNGGALAAGRDLAVAQKEELLANYHAAIVAAFADVERALNAIDGVDAQIAANGEQLDEARRALRLATSRYRAGAEPLVVVLTAQQTLYAAEDEKVQLRLARLSGAVSLYRALGGGWMRPPDERSAG</sequence>
<evidence type="ECO:0000313" key="4">
    <source>
        <dbReference type="Proteomes" id="UP000199120"/>
    </source>
</evidence>
<proteinExistence type="inferred from homology"/>
<comment type="subcellular location">
    <subcellularLocation>
        <location evidence="2">Cell membrane</location>
        <topology evidence="2">Lipid-anchor</topology>
    </subcellularLocation>
</comment>